<dbReference type="EMBL" id="GU393987">
    <property type="protein sequence ID" value="ADD21663.1"/>
    <property type="molecule type" value="Genomic_DNA"/>
</dbReference>
<evidence type="ECO:0000313" key="1">
    <source>
        <dbReference type="EMBL" id="ADD21663.1"/>
    </source>
</evidence>
<proteinExistence type="predicted"/>
<evidence type="ECO:0000313" key="2">
    <source>
        <dbReference type="Proteomes" id="UP000373977"/>
    </source>
</evidence>
<accession>F1ADR1</accession>
<sequence length="144" mass="16221">MRKVEERDVGRIVAAVYKQVEKTKARSKKRWTHYISADSVLEEIFSTDNAYIVGETYLVLFNIGTPWYAPPDVLFLEEKLVLHIGGEADFSVVPAFLEQRAEAEGVHLVGVGTALAISDRSLCRVYSRYGFNPEVVTLIKETEP</sequence>
<keyword evidence="2" id="KW-1185">Reference proteome</keyword>
<reference evidence="1 2" key="1">
    <citation type="submission" date="2010-01" db="EMBL/GenBank/DDBJ databases">
        <authorList>
            <person name="Kropinski A.M."/>
            <person name="Agwai U."/>
            <person name="Lingohr E.J."/>
            <person name="Poindexter J.S."/>
            <person name="Wright E.R."/>
        </authorList>
    </citation>
    <scope>NUCLEOTIDE SEQUENCE [LARGE SCALE GENOMIC DNA]</scope>
</reference>
<protein>
    <submittedName>
        <fullName evidence="1">Uncharacterized protein</fullName>
    </submittedName>
</protein>
<name>F1ADR1_9CAUD</name>
<dbReference type="Proteomes" id="UP000373977">
    <property type="component" value="Segment"/>
</dbReference>
<organism evidence="1 2">
    <name type="scientific">Caulobacter phage Cd1</name>
    <dbReference type="NCBI Taxonomy" id="718008"/>
    <lineage>
        <taxon>Viruses</taxon>
        <taxon>Duplodnaviria</taxon>
        <taxon>Heunggongvirae</taxon>
        <taxon>Uroviricota</taxon>
        <taxon>Caudoviricetes</taxon>
        <taxon>Autographivirales</taxon>
        <taxon>Autonotataviridae</taxon>
        <taxon>Conareevirus</taxon>
        <taxon>Conareevirus Cd1</taxon>
    </lineage>
</organism>